<reference evidence="2 3" key="1">
    <citation type="submission" date="2016-07" db="EMBL/GenBank/DDBJ databases">
        <title>Caryophanon latum genome sequencing.</title>
        <authorList>
            <person name="Verma A."/>
            <person name="Pal Y."/>
            <person name="Krishnamurthi S."/>
        </authorList>
    </citation>
    <scope>NUCLEOTIDE SEQUENCE [LARGE SCALE GENOMIC DNA]</scope>
    <source>
        <strain evidence="2 3">DSM 14151</strain>
    </source>
</reference>
<protein>
    <recommendedName>
        <fullName evidence="1">CheW-like domain-containing protein</fullName>
    </recommendedName>
</protein>
<accession>A0A1C0YZA7</accession>
<keyword evidence="3" id="KW-1185">Reference proteome</keyword>
<gene>
    <name evidence="2" type="ORF">A6K76_06390</name>
</gene>
<dbReference type="InterPro" id="IPR036061">
    <property type="entry name" value="CheW-like_dom_sf"/>
</dbReference>
<proteinExistence type="predicted"/>
<dbReference type="Proteomes" id="UP000093482">
    <property type="component" value="Unassembled WGS sequence"/>
</dbReference>
<dbReference type="GO" id="GO:0006935">
    <property type="term" value="P:chemotaxis"/>
    <property type="evidence" value="ECO:0007669"/>
    <property type="project" value="InterPro"/>
</dbReference>
<dbReference type="PANTHER" id="PTHR22617:SF23">
    <property type="entry name" value="CHEMOTAXIS PROTEIN CHEW"/>
    <property type="match status" value="1"/>
</dbReference>
<dbReference type="EMBL" id="MATO01000015">
    <property type="protein sequence ID" value="OCS92510.1"/>
    <property type="molecule type" value="Genomic_DNA"/>
</dbReference>
<dbReference type="AlphaFoldDB" id="A0A1C0YZA7"/>
<dbReference type="PANTHER" id="PTHR22617">
    <property type="entry name" value="CHEMOTAXIS SENSOR HISTIDINE KINASE-RELATED"/>
    <property type="match status" value="1"/>
</dbReference>
<dbReference type="SMART" id="SM00260">
    <property type="entry name" value="CheW"/>
    <property type="match status" value="1"/>
</dbReference>
<comment type="caution">
    <text evidence="2">The sequence shown here is derived from an EMBL/GenBank/DDBJ whole genome shotgun (WGS) entry which is preliminary data.</text>
</comment>
<dbReference type="InterPro" id="IPR039315">
    <property type="entry name" value="CheW"/>
</dbReference>
<feature type="domain" description="CheW-like" evidence="1">
    <location>
        <begin position="9"/>
        <end position="148"/>
    </location>
</feature>
<dbReference type="Pfam" id="PF01584">
    <property type="entry name" value="CheW"/>
    <property type="match status" value="1"/>
</dbReference>
<organism evidence="2 3">
    <name type="scientific">Caryophanon latum</name>
    <dbReference type="NCBI Taxonomy" id="33977"/>
    <lineage>
        <taxon>Bacteria</taxon>
        <taxon>Bacillati</taxon>
        <taxon>Bacillota</taxon>
        <taxon>Bacilli</taxon>
        <taxon>Bacillales</taxon>
        <taxon>Caryophanaceae</taxon>
        <taxon>Caryophanon</taxon>
    </lineage>
</organism>
<name>A0A1C0YZA7_9BACL</name>
<dbReference type="Gene3D" id="2.40.50.180">
    <property type="entry name" value="CheA-289, Domain 4"/>
    <property type="match status" value="1"/>
</dbReference>
<dbReference type="PROSITE" id="PS50851">
    <property type="entry name" value="CHEW"/>
    <property type="match status" value="1"/>
</dbReference>
<dbReference type="GO" id="GO:0005829">
    <property type="term" value="C:cytosol"/>
    <property type="evidence" value="ECO:0007669"/>
    <property type="project" value="TreeGrafter"/>
</dbReference>
<dbReference type="GO" id="GO:0007165">
    <property type="term" value="P:signal transduction"/>
    <property type="evidence" value="ECO:0007669"/>
    <property type="project" value="InterPro"/>
</dbReference>
<dbReference type="Gene3D" id="2.30.30.40">
    <property type="entry name" value="SH3 Domains"/>
    <property type="match status" value="1"/>
</dbReference>
<dbReference type="OrthoDB" id="9794382at2"/>
<evidence type="ECO:0000259" key="1">
    <source>
        <dbReference type="PROSITE" id="PS50851"/>
    </source>
</evidence>
<dbReference type="RefSeq" id="WP_066462329.1">
    <property type="nucleotide sequence ID" value="NZ_MATO01000015.1"/>
</dbReference>
<sequence>MDYDEHVQNAQYVVFKINNQLYSLSIGEVVEILRVPEITAVPGTHSVIEGVINLRGNIIPIVNLHKRFNMPQLSERTKKSRIVIVQGEQEHIGFIVEEVHMVTNFDEDHIEEPLGQALEKEIFVNFAKSDGRVIGILNLMKVLYELEK</sequence>
<evidence type="ECO:0000313" key="2">
    <source>
        <dbReference type="EMBL" id="OCS92510.1"/>
    </source>
</evidence>
<dbReference type="InterPro" id="IPR002545">
    <property type="entry name" value="CheW-lke_dom"/>
</dbReference>
<evidence type="ECO:0000313" key="3">
    <source>
        <dbReference type="Proteomes" id="UP000093482"/>
    </source>
</evidence>
<dbReference type="SUPFAM" id="SSF50341">
    <property type="entry name" value="CheW-like"/>
    <property type="match status" value="1"/>
</dbReference>